<proteinExistence type="predicted"/>
<comment type="caution">
    <text evidence="1">The sequence shown here is derived from an EMBL/GenBank/DDBJ whole genome shotgun (WGS) entry which is preliminary data.</text>
</comment>
<dbReference type="EMBL" id="JAJSON010000014">
    <property type="protein sequence ID" value="MCG9971008.1"/>
    <property type="molecule type" value="Genomic_DNA"/>
</dbReference>
<evidence type="ECO:0000313" key="2">
    <source>
        <dbReference type="Proteomes" id="UP001139344"/>
    </source>
</evidence>
<dbReference type="RefSeq" id="WP_240096884.1">
    <property type="nucleotide sequence ID" value="NZ_JAJSON010000014.1"/>
</dbReference>
<name>A0A9X1UX90_9FLAO</name>
<dbReference type="AlphaFoldDB" id="A0A9X1UX90"/>
<organism evidence="1 2">
    <name type="scientific">Christiangramia crocea</name>
    <dbReference type="NCBI Taxonomy" id="2904124"/>
    <lineage>
        <taxon>Bacteria</taxon>
        <taxon>Pseudomonadati</taxon>
        <taxon>Bacteroidota</taxon>
        <taxon>Flavobacteriia</taxon>
        <taxon>Flavobacteriales</taxon>
        <taxon>Flavobacteriaceae</taxon>
        <taxon>Christiangramia</taxon>
    </lineage>
</organism>
<reference evidence="1" key="1">
    <citation type="submission" date="2021-12" db="EMBL/GenBank/DDBJ databases">
        <title>Description of Gramella crocea sp. nov., a new bacterium isolated from activated sludge.</title>
        <authorList>
            <person name="Zhang X."/>
        </authorList>
    </citation>
    <scope>NUCLEOTIDE SEQUENCE</scope>
    <source>
        <strain evidence="1">YB25</strain>
    </source>
</reference>
<protein>
    <submittedName>
        <fullName evidence="1">Uncharacterized protein</fullName>
    </submittedName>
</protein>
<dbReference type="Proteomes" id="UP001139344">
    <property type="component" value="Unassembled WGS sequence"/>
</dbReference>
<evidence type="ECO:0000313" key="1">
    <source>
        <dbReference type="EMBL" id="MCG9971008.1"/>
    </source>
</evidence>
<gene>
    <name evidence="1" type="ORF">LU635_05105</name>
</gene>
<keyword evidence="2" id="KW-1185">Reference proteome</keyword>
<sequence>MKAHLNKEGFLTIESESGIESYALEKWCEDNIKPEKESHKGLLIMAQHK</sequence>
<accession>A0A9X1UX90</accession>